<dbReference type="PROSITE" id="PS50835">
    <property type="entry name" value="IG_LIKE"/>
    <property type="match status" value="1"/>
</dbReference>
<dbReference type="InterPro" id="IPR013106">
    <property type="entry name" value="Ig_V-set"/>
</dbReference>
<dbReference type="SMART" id="SM00406">
    <property type="entry name" value="IGv"/>
    <property type="match status" value="1"/>
</dbReference>
<evidence type="ECO:0000313" key="4">
    <source>
        <dbReference type="Proteomes" id="UP000472272"/>
    </source>
</evidence>
<protein>
    <recommendedName>
        <fullName evidence="2">Ig-like domain-containing protein</fullName>
    </recommendedName>
</protein>
<dbReference type="GeneTree" id="ENSGT00940000154179"/>
<dbReference type="InterPro" id="IPR013783">
    <property type="entry name" value="Ig-like_fold"/>
</dbReference>
<accession>A0A670JYI7</accession>
<dbReference type="AlphaFoldDB" id="A0A670JYI7"/>
<dbReference type="Proteomes" id="UP000472272">
    <property type="component" value="Chromosome 16"/>
</dbReference>
<dbReference type="InterPro" id="IPR036179">
    <property type="entry name" value="Ig-like_dom_sf"/>
</dbReference>
<evidence type="ECO:0000259" key="2">
    <source>
        <dbReference type="PROSITE" id="PS50835"/>
    </source>
</evidence>
<dbReference type="PANTHER" id="PTHR23267">
    <property type="entry name" value="IMMUNOGLOBULIN LIGHT CHAIN"/>
    <property type="match status" value="1"/>
</dbReference>
<dbReference type="Pfam" id="PF07686">
    <property type="entry name" value="V-set"/>
    <property type="match status" value="1"/>
</dbReference>
<feature type="domain" description="Ig-like" evidence="2">
    <location>
        <begin position="20"/>
        <end position="107"/>
    </location>
</feature>
<feature type="chain" id="PRO_5025349294" description="Ig-like domain-containing protein" evidence="1">
    <location>
        <begin position="20"/>
        <end position="120"/>
    </location>
</feature>
<proteinExistence type="predicted"/>
<dbReference type="SUPFAM" id="SSF48726">
    <property type="entry name" value="Immunoglobulin"/>
    <property type="match status" value="1"/>
</dbReference>
<dbReference type="SMART" id="SM00409">
    <property type="entry name" value="IG"/>
    <property type="match status" value="1"/>
</dbReference>
<dbReference type="Gene3D" id="2.60.40.10">
    <property type="entry name" value="Immunoglobulins"/>
    <property type="match status" value="1"/>
</dbReference>
<dbReference type="InterPro" id="IPR003599">
    <property type="entry name" value="Ig_sub"/>
</dbReference>
<dbReference type="OMA" id="ANYYCAW"/>
<reference evidence="3" key="2">
    <citation type="submission" date="2025-08" db="UniProtKB">
        <authorList>
            <consortium name="Ensembl"/>
        </authorList>
    </citation>
    <scope>IDENTIFICATION</scope>
</reference>
<evidence type="ECO:0000313" key="3">
    <source>
        <dbReference type="Ensembl" id="ENSPMRP00000028905.1"/>
    </source>
</evidence>
<dbReference type="Ensembl" id="ENSPMRT00000030667.1">
    <property type="protein sequence ID" value="ENSPMRP00000028905.1"/>
    <property type="gene ID" value="ENSPMRG00000018700.1"/>
</dbReference>
<sequence>MALSQFILAIFLYCSGVSSQSDAIQPASQSVALGQTVKLSCTTSDSSGNYVFWYQQRPGQAPRYVHCESCSSRGEGIPDRFTASRSGTIGYLTITNVQVGDEAVYYCGRWYGNTFHSDAN</sequence>
<feature type="signal peptide" evidence="1">
    <location>
        <begin position="1"/>
        <end position="19"/>
    </location>
</feature>
<reference evidence="3" key="3">
    <citation type="submission" date="2025-09" db="UniProtKB">
        <authorList>
            <consortium name="Ensembl"/>
        </authorList>
    </citation>
    <scope>IDENTIFICATION</scope>
</reference>
<dbReference type="InterPro" id="IPR050150">
    <property type="entry name" value="IgV_Light_Chain"/>
</dbReference>
<name>A0A670JYI7_PODMU</name>
<reference evidence="3 4" key="1">
    <citation type="journal article" date="2019" name="Proc. Natl. Acad. Sci. U.S.A.">
        <title>Regulatory changes in pterin and carotenoid genes underlie balanced color polymorphisms in the wall lizard.</title>
        <authorList>
            <person name="Andrade P."/>
            <person name="Pinho C."/>
            <person name="Perez I de Lanuza G."/>
            <person name="Afonso S."/>
            <person name="Brejcha J."/>
            <person name="Rubin C.J."/>
            <person name="Wallerman O."/>
            <person name="Pereira P."/>
            <person name="Sabatino S.J."/>
            <person name="Bellati A."/>
            <person name="Pellitteri-Rosa D."/>
            <person name="Bosakova Z."/>
            <person name="Bunikis I."/>
            <person name="Carretero M.A."/>
            <person name="Feiner N."/>
            <person name="Marsik P."/>
            <person name="Pauperio F."/>
            <person name="Salvi D."/>
            <person name="Soler L."/>
            <person name="While G.M."/>
            <person name="Uller T."/>
            <person name="Font E."/>
            <person name="Andersson L."/>
            <person name="Carneiro M."/>
        </authorList>
    </citation>
    <scope>NUCLEOTIDE SEQUENCE</scope>
</reference>
<dbReference type="InterPro" id="IPR007110">
    <property type="entry name" value="Ig-like_dom"/>
</dbReference>
<organism evidence="3 4">
    <name type="scientific">Podarcis muralis</name>
    <name type="common">Wall lizard</name>
    <name type="synonym">Lacerta muralis</name>
    <dbReference type="NCBI Taxonomy" id="64176"/>
    <lineage>
        <taxon>Eukaryota</taxon>
        <taxon>Metazoa</taxon>
        <taxon>Chordata</taxon>
        <taxon>Craniata</taxon>
        <taxon>Vertebrata</taxon>
        <taxon>Euteleostomi</taxon>
        <taxon>Lepidosauria</taxon>
        <taxon>Squamata</taxon>
        <taxon>Bifurcata</taxon>
        <taxon>Unidentata</taxon>
        <taxon>Episquamata</taxon>
        <taxon>Laterata</taxon>
        <taxon>Lacertibaenia</taxon>
        <taxon>Lacertidae</taxon>
        <taxon>Podarcis</taxon>
    </lineage>
</organism>
<evidence type="ECO:0000256" key="1">
    <source>
        <dbReference type="SAM" id="SignalP"/>
    </source>
</evidence>
<keyword evidence="1" id="KW-0732">Signal</keyword>
<keyword evidence="4" id="KW-1185">Reference proteome</keyword>